<comment type="similarity">
    <text evidence="1 10">Belongs to the amidase family. GatA subfamily.</text>
</comment>
<evidence type="ECO:0000313" key="13">
    <source>
        <dbReference type="Proteomes" id="UP000000503"/>
    </source>
</evidence>
<name>F8F2M3_GRAC1</name>
<dbReference type="SUPFAM" id="SSF75304">
    <property type="entry name" value="Amidase signature (AS) enzymes"/>
    <property type="match status" value="1"/>
</dbReference>
<evidence type="ECO:0000259" key="11">
    <source>
        <dbReference type="Pfam" id="PF01425"/>
    </source>
</evidence>
<keyword evidence="13" id="KW-1185">Reference proteome</keyword>
<dbReference type="InterPro" id="IPR036928">
    <property type="entry name" value="AS_sf"/>
</dbReference>
<dbReference type="AlphaFoldDB" id="F8F2M3"/>
<sequence>MSRSVDKDGFPAYVTAWENRIGAFLELREPELWPAAGLPFAVKDNIAVKGFGLTCASKLLESFRATYTATAVKRLQSAGAVVIGKTNMDEFGMGSSTDNSALKRTNNPWDDSRVAGGSSGGSAAAVAAGLVPFALGSDTGGSVRQPAAFCGVVGLKPTYGAVSRYGLVAYASSLETIGVLADSVGRARDVFRIIQGPDPMDQTTAAARLVHGAWHPVAGNKKVLAVLDPVSLVQAIRAVVRGAALVSKTRRDDNDLYEVGEGGVQEDAQLINLLEEEVLAGFSKAVDAYRDLGYEIREVTIPSLAYSVPVYYTIATAEASANLARFDGIRYGKRPEWAENPEDLIDKTRAMGFGSEVKLRILLGTFVLRSGFQDRYYLRAQQLRKQITREFYALFSGKDGPQALLMPVFPTRAFGRAVGDKGGAGKNRGAGGPALSSFAQKAADLFTCPANLAGLPALTFPASVEGGLPVGVQLLGAPFSEELICSIAAEYEADHPIPHPEGFQSYWR</sequence>
<dbReference type="RefSeq" id="WP_013968449.1">
    <property type="nucleotide sequence ID" value="NC_015732.1"/>
</dbReference>
<dbReference type="InterPro" id="IPR023631">
    <property type="entry name" value="Amidase_dom"/>
</dbReference>
<dbReference type="STRING" id="744872.Spica_0988"/>
<dbReference type="GO" id="GO:0050567">
    <property type="term" value="F:glutaminyl-tRNA synthase (glutamine-hydrolyzing) activity"/>
    <property type="evidence" value="ECO:0007669"/>
    <property type="project" value="UniProtKB-UniRule"/>
</dbReference>
<dbReference type="PANTHER" id="PTHR11895">
    <property type="entry name" value="TRANSAMIDASE"/>
    <property type="match status" value="1"/>
</dbReference>
<gene>
    <name evidence="10" type="primary">gatA</name>
    <name evidence="12" type="ordered locus">Spica_0988</name>
</gene>
<keyword evidence="7 10" id="KW-0067">ATP-binding</keyword>
<reference evidence="13" key="1">
    <citation type="journal article" date="2013" name="Stand. Genomic Sci.">
        <title>Genome sequence of the thermophilic fresh-water bacterium Spirochaeta caldaria type strain (H1(T)), reclassification of Spirochaeta caldaria, Spirochaeta stenostrepta, and Spirochaeta zuelzerae in the genus Treponema as Treponema caldaria comb. nov., Treponema stenostrepta comb. nov., and Treponema zuelzerae comb. nov., and emendation of the genus Treponema.</title>
        <authorList>
            <person name="Abt B."/>
            <person name="Goker M."/>
            <person name="Scheuner C."/>
            <person name="Han C."/>
            <person name="Lu M."/>
            <person name="Misra M."/>
            <person name="Lapidus A."/>
            <person name="Nolan M."/>
            <person name="Lucas S."/>
            <person name="Hammon N."/>
            <person name="Deshpande S."/>
            <person name="Cheng J.F."/>
            <person name="Tapia R."/>
            <person name="Goodwin L.A."/>
            <person name="Pitluck S."/>
            <person name="Liolios K."/>
            <person name="Pagani I."/>
            <person name="Ivanova N."/>
            <person name="Mavromatis K."/>
            <person name="Mikhailova N."/>
            <person name="Huntemann M."/>
            <person name="Pati A."/>
            <person name="Chen A."/>
            <person name="Palaniappan K."/>
            <person name="Land M."/>
            <person name="Hauser L."/>
            <person name="Jeffries C.D."/>
            <person name="Rohde M."/>
            <person name="Spring S."/>
            <person name="Gronow S."/>
            <person name="Detter J.C."/>
            <person name="Bristow J."/>
            <person name="Eisen J.A."/>
            <person name="Markowitz V."/>
            <person name="Hugenholtz P."/>
            <person name="Kyrpides N.C."/>
            <person name="Woyke T."/>
            <person name="Klenk H.P."/>
        </authorList>
    </citation>
    <scope>NUCLEOTIDE SEQUENCE</scope>
    <source>
        <strain evidence="13">ATCC 51460 / DSM 7334 / H1</strain>
    </source>
</reference>
<dbReference type="InterPro" id="IPR000120">
    <property type="entry name" value="Amidase"/>
</dbReference>
<dbReference type="GO" id="GO:0006412">
    <property type="term" value="P:translation"/>
    <property type="evidence" value="ECO:0007669"/>
    <property type="project" value="UniProtKB-UniRule"/>
</dbReference>
<comment type="function">
    <text evidence="10">Allows the formation of correctly charged Gln-tRNA(Gln) through the transamidation of misacylated Glu-tRNA(Gln) in organisms which lack glutaminyl-tRNA synthetase. The reaction takes place in the presence of glutamine and ATP through an activated gamma-phospho-Glu-tRNA(Gln).</text>
</comment>
<dbReference type="Pfam" id="PF01425">
    <property type="entry name" value="Amidase"/>
    <property type="match status" value="2"/>
</dbReference>
<dbReference type="EC" id="6.3.5.7" evidence="3 10"/>
<dbReference type="HOGENOM" id="CLU_009600_0_3_12"/>
<evidence type="ECO:0000256" key="1">
    <source>
        <dbReference type="ARBA" id="ARBA00008069"/>
    </source>
</evidence>
<proteinExistence type="inferred from homology"/>
<feature type="active site" description="Charge relay system" evidence="10">
    <location>
        <position position="43"/>
    </location>
</feature>
<feature type="domain" description="Amidase" evidence="11">
    <location>
        <begin position="30"/>
        <end position="206"/>
    </location>
</feature>
<dbReference type="PROSITE" id="PS00571">
    <property type="entry name" value="AMIDASES"/>
    <property type="match status" value="1"/>
</dbReference>
<keyword evidence="8 10" id="KW-0648">Protein biosynthesis</keyword>
<evidence type="ECO:0000256" key="6">
    <source>
        <dbReference type="ARBA" id="ARBA00022741"/>
    </source>
</evidence>
<feature type="active site" description="Acyl-ester intermediate" evidence="10">
    <location>
        <position position="142"/>
    </location>
</feature>
<evidence type="ECO:0000313" key="12">
    <source>
        <dbReference type="EMBL" id="AEJ19138.1"/>
    </source>
</evidence>
<dbReference type="eggNOG" id="COG0154">
    <property type="taxonomic scope" value="Bacteria"/>
</dbReference>
<evidence type="ECO:0000256" key="5">
    <source>
        <dbReference type="ARBA" id="ARBA00022598"/>
    </source>
</evidence>
<dbReference type="GO" id="GO:0005524">
    <property type="term" value="F:ATP binding"/>
    <property type="evidence" value="ECO:0007669"/>
    <property type="project" value="UniProtKB-KW"/>
</dbReference>
<dbReference type="Gene3D" id="3.90.1300.10">
    <property type="entry name" value="Amidase signature (AS) domain"/>
    <property type="match status" value="1"/>
</dbReference>
<feature type="domain" description="Amidase" evidence="11">
    <location>
        <begin position="273"/>
        <end position="485"/>
    </location>
</feature>
<evidence type="ECO:0000256" key="2">
    <source>
        <dbReference type="ARBA" id="ARBA00011123"/>
    </source>
</evidence>
<protein>
    <recommendedName>
        <fullName evidence="4 10">Glutamyl-tRNA(Gln) amidotransferase subunit A</fullName>
        <shortName evidence="10">Glu-ADT subunit A</shortName>
        <ecNumber evidence="3 10">6.3.5.7</ecNumber>
    </recommendedName>
</protein>
<evidence type="ECO:0000256" key="8">
    <source>
        <dbReference type="ARBA" id="ARBA00022917"/>
    </source>
</evidence>
<evidence type="ECO:0000256" key="4">
    <source>
        <dbReference type="ARBA" id="ARBA00014428"/>
    </source>
</evidence>
<comment type="catalytic activity">
    <reaction evidence="9 10">
        <text>L-glutamyl-tRNA(Gln) + L-glutamine + ATP + H2O = L-glutaminyl-tRNA(Gln) + L-glutamate + ADP + phosphate + H(+)</text>
        <dbReference type="Rhea" id="RHEA:17521"/>
        <dbReference type="Rhea" id="RHEA-COMP:9681"/>
        <dbReference type="Rhea" id="RHEA-COMP:9684"/>
        <dbReference type="ChEBI" id="CHEBI:15377"/>
        <dbReference type="ChEBI" id="CHEBI:15378"/>
        <dbReference type="ChEBI" id="CHEBI:29985"/>
        <dbReference type="ChEBI" id="CHEBI:30616"/>
        <dbReference type="ChEBI" id="CHEBI:43474"/>
        <dbReference type="ChEBI" id="CHEBI:58359"/>
        <dbReference type="ChEBI" id="CHEBI:78520"/>
        <dbReference type="ChEBI" id="CHEBI:78521"/>
        <dbReference type="ChEBI" id="CHEBI:456216"/>
        <dbReference type="EC" id="6.3.5.7"/>
    </reaction>
</comment>
<evidence type="ECO:0000256" key="10">
    <source>
        <dbReference type="HAMAP-Rule" id="MF_00120"/>
    </source>
</evidence>
<dbReference type="PANTHER" id="PTHR11895:SF7">
    <property type="entry name" value="GLUTAMYL-TRNA(GLN) AMIDOTRANSFERASE SUBUNIT A, MITOCHONDRIAL"/>
    <property type="match status" value="1"/>
</dbReference>
<dbReference type="KEGG" id="scd:Spica_0988"/>
<dbReference type="Proteomes" id="UP000000503">
    <property type="component" value="Chromosome"/>
</dbReference>
<dbReference type="InterPro" id="IPR004412">
    <property type="entry name" value="GatA"/>
</dbReference>
<dbReference type="InterPro" id="IPR020556">
    <property type="entry name" value="Amidase_CS"/>
</dbReference>
<dbReference type="EMBL" id="CP002868">
    <property type="protein sequence ID" value="AEJ19138.1"/>
    <property type="molecule type" value="Genomic_DNA"/>
</dbReference>
<evidence type="ECO:0000256" key="9">
    <source>
        <dbReference type="ARBA" id="ARBA00047407"/>
    </source>
</evidence>
<dbReference type="OrthoDB" id="9811471at2"/>
<keyword evidence="5 10" id="KW-0436">Ligase</keyword>
<comment type="subunit">
    <text evidence="2 10">Heterotrimer of A, B and C subunits.</text>
</comment>
<dbReference type="GO" id="GO:0030956">
    <property type="term" value="C:glutamyl-tRNA(Gln) amidotransferase complex"/>
    <property type="evidence" value="ECO:0007669"/>
    <property type="project" value="InterPro"/>
</dbReference>
<dbReference type="HAMAP" id="MF_00120">
    <property type="entry name" value="GatA"/>
    <property type="match status" value="1"/>
</dbReference>
<keyword evidence="6 10" id="KW-0547">Nucleotide-binding</keyword>
<accession>F8F2M3</accession>
<evidence type="ECO:0000256" key="3">
    <source>
        <dbReference type="ARBA" id="ARBA00012739"/>
    </source>
</evidence>
<organism evidence="12 13">
    <name type="scientific">Gracilinema caldarium (strain ATCC 51460 / DSM 7334 / H1)</name>
    <name type="common">Treponema caldarium</name>
    <dbReference type="NCBI Taxonomy" id="744872"/>
    <lineage>
        <taxon>Bacteria</taxon>
        <taxon>Pseudomonadati</taxon>
        <taxon>Spirochaetota</taxon>
        <taxon>Spirochaetia</taxon>
        <taxon>Spirochaetales</taxon>
        <taxon>Breznakiellaceae</taxon>
        <taxon>Gracilinema</taxon>
    </lineage>
</organism>
<evidence type="ECO:0000256" key="7">
    <source>
        <dbReference type="ARBA" id="ARBA00022840"/>
    </source>
</evidence>
<feature type="active site" description="Charge relay system" evidence="10">
    <location>
        <position position="118"/>
    </location>
</feature>